<dbReference type="AlphaFoldDB" id="A0A0A8Z3D5"/>
<accession>A0A0A8Z3D5</accession>
<evidence type="ECO:0000313" key="1">
    <source>
        <dbReference type="EMBL" id="JAD31260.1"/>
    </source>
</evidence>
<dbReference type="EMBL" id="GBRH01266635">
    <property type="protein sequence ID" value="JAD31260.1"/>
    <property type="molecule type" value="Transcribed_RNA"/>
</dbReference>
<protein>
    <submittedName>
        <fullName evidence="1">Uncharacterized protein</fullName>
    </submittedName>
</protein>
<reference evidence="1" key="2">
    <citation type="journal article" date="2015" name="Data Brief">
        <title>Shoot transcriptome of the giant reed, Arundo donax.</title>
        <authorList>
            <person name="Barrero R.A."/>
            <person name="Guerrero F.D."/>
            <person name="Moolhuijzen P."/>
            <person name="Goolsby J.A."/>
            <person name="Tidwell J."/>
            <person name="Bellgard S.E."/>
            <person name="Bellgard M.I."/>
        </authorList>
    </citation>
    <scope>NUCLEOTIDE SEQUENCE</scope>
    <source>
        <tissue evidence="1">Shoot tissue taken approximately 20 cm above the soil surface</tissue>
    </source>
</reference>
<proteinExistence type="predicted"/>
<name>A0A0A8Z3D5_ARUDO</name>
<organism evidence="1">
    <name type="scientific">Arundo donax</name>
    <name type="common">Giant reed</name>
    <name type="synonym">Donax arundinaceus</name>
    <dbReference type="NCBI Taxonomy" id="35708"/>
    <lineage>
        <taxon>Eukaryota</taxon>
        <taxon>Viridiplantae</taxon>
        <taxon>Streptophyta</taxon>
        <taxon>Embryophyta</taxon>
        <taxon>Tracheophyta</taxon>
        <taxon>Spermatophyta</taxon>
        <taxon>Magnoliopsida</taxon>
        <taxon>Liliopsida</taxon>
        <taxon>Poales</taxon>
        <taxon>Poaceae</taxon>
        <taxon>PACMAD clade</taxon>
        <taxon>Arundinoideae</taxon>
        <taxon>Arundineae</taxon>
        <taxon>Arundo</taxon>
    </lineage>
</organism>
<sequence length="16" mass="1862">MLALDTINLVLYLEKL</sequence>
<reference evidence="1" key="1">
    <citation type="submission" date="2014-09" db="EMBL/GenBank/DDBJ databases">
        <authorList>
            <person name="Magalhaes I.L.F."/>
            <person name="Oliveira U."/>
            <person name="Santos F.R."/>
            <person name="Vidigal T.H.D.A."/>
            <person name="Brescovit A.D."/>
            <person name="Santos A.J."/>
        </authorList>
    </citation>
    <scope>NUCLEOTIDE SEQUENCE</scope>
    <source>
        <tissue evidence="1">Shoot tissue taken approximately 20 cm above the soil surface</tissue>
    </source>
</reference>